<feature type="domain" description="SnoaL-like" evidence="1">
    <location>
        <begin position="23"/>
        <end position="123"/>
    </location>
</feature>
<protein>
    <submittedName>
        <fullName evidence="2">Nuclear transport factor 2 family protein</fullName>
    </submittedName>
</protein>
<evidence type="ECO:0000259" key="1">
    <source>
        <dbReference type="Pfam" id="PF12680"/>
    </source>
</evidence>
<reference evidence="3" key="1">
    <citation type="journal article" date="2019" name="Int. J. Syst. Evol. Microbiol.">
        <title>The Global Catalogue of Microorganisms (GCM) 10K type strain sequencing project: providing services to taxonomists for standard genome sequencing and annotation.</title>
        <authorList>
            <consortium name="The Broad Institute Genomics Platform"/>
            <consortium name="The Broad Institute Genome Sequencing Center for Infectious Disease"/>
            <person name="Wu L."/>
            <person name="Ma J."/>
        </authorList>
    </citation>
    <scope>NUCLEOTIDE SEQUENCE [LARGE SCALE GENOMIC DNA]</scope>
    <source>
        <strain evidence="3">JCM 11882</strain>
    </source>
</reference>
<dbReference type="Pfam" id="PF12680">
    <property type="entry name" value="SnoaL_2"/>
    <property type="match status" value="1"/>
</dbReference>
<name>A0ABV9PTH8_9ACTN</name>
<organism evidence="2 3">
    <name type="scientific">Dietzia aurantiaca</name>
    <dbReference type="NCBI Taxonomy" id="983873"/>
    <lineage>
        <taxon>Bacteria</taxon>
        <taxon>Bacillati</taxon>
        <taxon>Actinomycetota</taxon>
        <taxon>Actinomycetes</taxon>
        <taxon>Mycobacteriales</taxon>
        <taxon>Dietziaceae</taxon>
        <taxon>Dietzia</taxon>
    </lineage>
</organism>
<accession>A0ABV9PTH8</accession>
<dbReference type="EMBL" id="JBHSHP010000049">
    <property type="protein sequence ID" value="MFC4755595.1"/>
    <property type="molecule type" value="Genomic_DNA"/>
</dbReference>
<proteinExistence type="predicted"/>
<dbReference type="InterPro" id="IPR032710">
    <property type="entry name" value="NTF2-like_dom_sf"/>
</dbReference>
<evidence type="ECO:0000313" key="3">
    <source>
        <dbReference type="Proteomes" id="UP001595836"/>
    </source>
</evidence>
<sequence length="137" mass="14594">MTSIDLIQGAGPEMDQSATDIATAWMRAVVSGDADSAIALSSSSIVYTTGQVRHYSGHQGIRDIVSDFDRLSGILEVAVEGEILESGGVVALRRIERYLLPSGGIEIRGCSFVEVENGLVARWSDYKSMETIDAVAG</sequence>
<dbReference type="Proteomes" id="UP001595836">
    <property type="component" value="Unassembled WGS sequence"/>
</dbReference>
<dbReference type="RefSeq" id="WP_344994657.1">
    <property type="nucleotide sequence ID" value="NZ_BAABCD010000046.1"/>
</dbReference>
<keyword evidence="3" id="KW-1185">Reference proteome</keyword>
<evidence type="ECO:0000313" key="2">
    <source>
        <dbReference type="EMBL" id="MFC4755595.1"/>
    </source>
</evidence>
<dbReference type="SUPFAM" id="SSF54427">
    <property type="entry name" value="NTF2-like"/>
    <property type="match status" value="1"/>
</dbReference>
<dbReference type="InterPro" id="IPR037401">
    <property type="entry name" value="SnoaL-like"/>
</dbReference>
<comment type="caution">
    <text evidence="2">The sequence shown here is derived from an EMBL/GenBank/DDBJ whole genome shotgun (WGS) entry which is preliminary data.</text>
</comment>
<dbReference type="Gene3D" id="3.10.450.50">
    <property type="match status" value="1"/>
</dbReference>
<gene>
    <name evidence="2" type="ORF">ACFO7U_12515</name>
</gene>